<sequence length="143" mass="16417">MKPREISATGVVNNKGGLSLYMGEVNEFLKQHKGERVTVRFFVSPKGSSEALKGYYYNYVVPTVRRALYETGERLTEEQTEKFLREQSAIMYEQKADTDTGKYITHIKEIAEVGNAELIEHIEFIKQFAAEELNTFIENPKTI</sequence>
<organism evidence="1">
    <name type="scientific">Siphoviridae sp. ctfWC31</name>
    <dbReference type="NCBI Taxonomy" id="2826414"/>
    <lineage>
        <taxon>Viruses</taxon>
        <taxon>Duplodnaviria</taxon>
        <taxon>Heunggongvirae</taxon>
        <taxon>Uroviricota</taxon>
        <taxon>Caudoviricetes</taxon>
    </lineage>
</organism>
<reference evidence="1" key="1">
    <citation type="journal article" date="2021" name="Proc. Natl. Acad. Sci. U.S.A.">
        <title>A Catalog of Tens of Thousands of Viruses from Human Metagenomes Reveals Hidden Associations with Chronic Diseases.</title>
        <authorList>
            <person name="Tisza M.J."/>
            <person name="Buck C.B."/>
        </authorList>
    </citation>
    <scope>NUCLEOTIDE SEQUENCE</scope>
    <source>
        <strain evidence="1">CtfWC31</strain>
    </source>
</reference>
<dbReference type="EMBL" id="BK015078">
    <property type="protein sequence ID" value="DAD90158.1"/>
    <property type="molecule type" value="Genomic_DNA"/>
</dbReference>
<name>A0A8S5N695_9CAUD</name>
<evidence type="ECO:0000313" key="1">
    <source>
        <dbReference type="EMBL" id="DAD90158.1"/>
    </source>
</evidence>
<accession>A0A8S5N695</accession>
<proteinExistence type="predicted"/>
<protein>
    <submittedName>
        <fullName evidence="1">Protein NinB</fullName>
    </submittedName>
</protein>